<reference evidence="4" key="3">
    <citation type="submission" date="2025-09" db="UniProtKB">
        <authorList>
            <consortium name="Ensembl"/>
        </authorList>
    </citation>
    <scope>IDENTIFICATION</scope>
    <source>
        <strain evidence="4">Guanapo</strain>
    </source>
</reference>
<name>A0A3P9N174_POERE</name>
<dbReference type="GeneTree" id="ENSGT00940000164547"/>
<dbReference type="Ensembl" id="ENSPRET00000003334.1">
    <property type="protein sequence ID" value="ENSPREP00000003280.1"/>
    <property type="gene ID" value="ENSPREG00000002375.1"/>
</dbReference>
<organism evidence="4 5">
    <name type="scientific">Poecilia reticulata</name>
    <name type="common">Guppy</name>
    <name type="synonym">Acanthophacelus reticulatus</name>
    <dbReference type="NCBI Taxonomy" id="8081"/>
    <lineage>
        <taxon>Eukaryota</taxon>
        <taxon>Metazoa</taxon>
        <taxon>Chordata</taxon>
        <taxon>Craniata</taxon>
        <taxon>Vertebrata</taxon>
        <taxon>Euteleostomi</taxon>
        <taxon>Actinopterygii</taxon>
        <taxon>Neopterygii</taxon>
        <taxon>Teleostei</taxon>
        <taxon>Neoteleostei</taxon>
        <taxon>Acanthomorphata</taxon>
        <taxon>Ovalentaria</taxon>
        <taxon>Atherinomorphae</taxon>
        <taxon>Cyprinodontiformes</taxon>
        <taxon>Poeciliidae</taxon>
        <taxon>Poeciliinae</taxon>
        <taxon>Poecilia</taxon>
    </lineage>
</organism>
<keyword evidence="5" id="KW-1185">Reference proteome</keyword>
<comment type="similarity">
    <text evidence="1 2">Belongs to the calycin superfamily. Fatty-acid binding protein (FABP) family.</text>
</comment>
<sequence length="129" mass="14392">IFVGTWKMISSENFDDYMKALGVGFATRQVGNRTKPNFVMSVDDQGLICMKSQSAFKTTEVKFKLNEPFDETTADDRKTRTVVSLDTPPPAGLQSVPGVLRQLSGLCLLNRFVLIKVKVYVQLKLQSSI</sequence>
<dbReference type="InterPro" id="IPR012674">
    <property type="entry name" value="Calycin"/>
</dbReference>
<dbReference type="InterPro" id="IPR000463">
    <property type="entry name" value="Fatty_acid-bd"/>
</dbReference>
<proteinExistence type="inferred from homology"/>
<evidence type="ECO:0000313" key="4">
    <source>
        <dbReference type="Ensembl" id="ENSPREP00000003280.1"/>
    </source>
</evidence>
<dbReference type="Pfam" id="PF00061">
    <property type="entry name" value="Lipocalin"/>
    <property type="match status" value="1"/>
</dbReference>
<reference evidence="5" key="1">
    <citation type="submission" date="2013-11" db="EMBL/GenBank/DDBJ databases">
        <title>The genomic landscape of the Guanapo guppy.</title>
        <authorList>
            <person name="Kuenstner A."/>
            <person name="Dreyer C."/>
        </authorList>
    </citation>
    <scope>NUCLEOTIDE SEQUENCE</scope>
    <source>
        <strain evidence="5">Guanapo</strain>
    </source>
</reference>
<feature type="domain" description="Cytosolic fatty-acid binding proteins" evidence="3">
    <location>
        <begin position="4"/>
        <end position="21"/>
    </location>
</feature>
<evidence type="ECO:0000256" key="2">
    <source>
        <dbReference type="RuleBase" id="RU003696"/>
    </source>
</evidence>
<evidence type="ECO:0000313" key="5">
    <source>
        <dbReference type="Proteomes" id="UP000242638"/>
    </source>
</evidence>
<dbReference type="PROSITE" id="PS00214">
    <property type="entry name" value="FABP"/>
    <property type="match status" value="1"/>
</dbReference>
<dbReference type="InterPro" id="IPR000566">
    <property type="entry name" value="Lipocln_cytosolic_FA-bd_dom"/>
</dbReference>
<dbReference type="PRINTS" id="PR00178">
    <property type="entry name" value="FATTYACIDBP"/>
</dbReference>
<dbReference type="Proteomes" id="UP000242638">
    <property type="component" value="Unassembled WGS sequence"/>
</dbReference>
<dbReference type="GO" id="GO:0008289">
    <property type="term" value="F:lipid binding"/>
    <property type="evidence" value="ECO:0007669"/>
    <property type="project" value="InterPro"/>
</dbReference>
<dbReference type="PANTHER" id="PTHR11955">
    <property type="entry name" value="FATTY ACID BINDING PROTEIN"/>
    <property type="match status" value="1"/>
</dbReference>
<dbReference type="SUPFAM" id="SSF50814">
    <property type="entry name" value="Lipocalins"/>
    <property type="match status" value="1"/>
</dbReference>
<protein>
    <submittedName>
        <fullName evidence="4">Fatty acid binding protein 4a</fullName>
    </submittedName>
</protein>
<dbReference type="Gene3D" id="2.40.128.20">
    <property type="match status" value="1"/>
</dbReference>
<reference evidence="4" key="2">
    <citation type="submission" date="2025-08" db="UniProtKB">
        <authorList>
            <consortium name="Ensembl"/>
        </authorList>
    </citation>
    <scope>IDENTIFICATION</scope>
    <source>
        <strain evidence="4">Guanapo</strain>
    </source>
</reference>
<accession>A0A3P9N174</accession>
<dbReference type="AlphaFoldDB" id="A0A3P9N174"/>
<dbReference type="InterPro" id="IPR031259">
    <property type="entry name" value="ILBP"/>
</dbReference>
<evidence type="ECO:0000256" key="1">
    <source>
        <dbReference type="ARBA" id="ARBA00008390"/>
    </source>
</evidence>
<keyword evidence="2" id="KW-0813">Transport</keyword>
<evidence type="ECO:0000259" key="3">
    <source>
        <dbReference type="PROSITE" id="PS00214"/>
    </source>
</evidence>